<dbReference type="Proteomes" id="UP000515697">
    <property type="component" value="Chromosome PVSEL_05"/>
</dbReference>
<evidence type="ECO:0000313" key="2">
    <source>
        <dbReference type="EMBL" id="CAD2099480.1"/>
    </source>
</evidence>
<evidence type="ECO:0000313" key="3">
    <source>
        <dbReference type="Proteomes" id="UP000515697"/>
    </source>
</evidence>
<feature type="chain" id="PRO_5027652909" evidence="1">
    <location>
        <begin position="26"/>
        <end position="279"/>
    </location>
</feature>
<dbReference type="InterPro" id="IPR006486">
    <property type="entry name" value="PYST_A"/>
</dbReference>
<name>A0A6V7SKD9_PLAVN</name>
<dbReference type="NCBIfam" id="TIGR01599">
    <property type="entry name" value="PYST-A"/>
    <property type="match status" value="1"/>
</dbReference>
<dbReference type="SUPFAM" id="SSF55961">
    <property type="entry name" value="Bet v1-like"/>
    <property type="match status" value="1"/>
</dbReference>
<dbReference type="AlphaFoldDB" id="A0A6V7SKD9"/>
<dbReference type="VEuPathDB" id="PlasmoDB:PVLDE_0602580"/>
<organism evidence="2 3">
    <name type="scientific">Plasmodium vinckei</name>
    <dbReference type="NCBI Taxonomy" id="5860"/>
    <lineage>
        <taxon>Eukaryota</taxon>
        <taxon>Sar</taxon>
        <taxon>Alveolata</taxon>
        <taxon>Apicomplexa</taxon>
        <taxon>Aconoidasida</taxon>
        <taxon>Haemosporida</taxon>
        <taxon>Plasmodiidae</taxon>
        <taxon>Plasmodium</taxon>
        <taxon>Plasmodium (Vinckeia)</taxon>
    </lineage>
</organism>
<dbReference type="VEuPathDB" id="PlasmoDB:PVVCY_0101420"/>
<dbReference type="EMBL" id="LR865426">
    <property type="protein sequence ID" value="CAD2099480.1"/>
    <property type="molecule type" value="Genomic_DNA"/>
</dbReference>
<reference evidence="2 3" key="1">
    <citation type="submission" date="2020-08" db="EMBL/GenBank/DDBJ databases">
        <authorList>
            <person name="Ramaprasad A."/>
        </authorList>
    </citation>
    <scope>NUCLEOTIDE SEQUENCE [LARGE SCALE GENOMIC DNA]</scope>
</reference>
<gene>
    <name evidence="2" type="ORF">PVSEL_0503740</name>
</gene>
<protein>
    <submittedName>
        <fullName evidence="2">Fam-a protein</fullName>
    </submittedName>
</protein>
<evidence type="ECO:0000256" key="1">
    <source>
        <dbReference type="SAM" id="SignalP"/>
    </source>
</evidence>
<feature type="signal peptide" evidence="1">
    <location>
        <begin position="1"/>
        <end position="25"/>
    </location>
</feature>
<sequence>MNKFYIQSILFLLSISLYVNNKTIATEPASGEDTTPISKKRYATSEEIYEQNNHLLCTDPEEIKNAEELMNEAVIHLVYHATNNDGYELYKKCNPSKMAIYKKKHDDHTDIEKTEYTVSGSHMYNEIMNKLWDPTHPYFFDLISVERKIVRVYNPNLVMIQQRYKKKYKSRWKYFYALATKADISEGTSAFVMTSANINDGYTSDKEYKNTIIEKANLFKTDINSEDDIRKGKLKKAFVNISGYLIEKNGDNLEIIYVESMDERDSIYHMFKKILSSKL</sequence>
<dbReference type="VEuPathDB" id="PlasmoDB:PVBDA_1200230"/>
<keyword evidence="1" id="KW-0732">Signal</keyword>
<proteinExistence type="predicted"/>
<dbReference type="VEuPathDB" id="PlasmoDB:PVPCR_0503770"/>
<accession>A0A6V7SKD9</accession>
<dbReference type="VEuPathDB" id="PlasmoDB:PVSEL_0503740"/>